<dbReference type="Gene3D" id="3.90.1720.80">
    <property type="match status" value="1"/>
</dbReference>
<evidence type="ECO:0000313" key="2">
    <source>
        <dbReference type="Proteomes" id="UP000253437"/>
    </source>
</evidence>
<reference evidence="1 2" key="1">
    <citation type="submission" date="2018-08" db="EMBL/GenBank/DDBJ databases">
        <title>Vibrio harveyi strains pathogenic to white snook Centropomus viridis Lockington (1877) and potential probiotic bacteria.</title>
        <authorList>
            <person name="Soto-Rodriguez S."/>
            <person name="Gomez-Gil B."/>
            <person name="Lozano-Olvera R."/>
        </authorList>
    </citation>
    <scope>NUCLEOTIDE SEQUENCE [LARGE SCALE GENOMIC DNA]</scope>
    <source>
        <strain evidence="1 2">CAIM 1508</strain>
    </source>
</reference>
<dbReference type="RefSeq" id="WP_114093021.1">
    <property type="nucleotide sequence ID" value="NZ_QOUW02000183.1"/>
</dbReference>
<dbReference type="Proteomes" id="UP000253437">
    <property type="component" value="Unassembled WGS sequence"/>
</dbReference>
<accession>A0A8B3DGD5</accession>
<sequence length="144" mass="15817">MKKPSFSKLKVNYKTLPTQIHSCSMVFPNTCAIRMSEALVKTDSDFLTAFKNSSKNKCPHGYLRGAQDLAAVLGSPKVLGTRTLGWTSQANGQPPSNAIGKKGIVCYMNIPDFSGQGHIDLWDGTKAVGDAYWEAETIWMWTLT</sequence>
<proteinExistence type="predicted"/>
<comment type="caution">
    <text evidence="1">The sequence shown here is derived from an EMBL/GenBank/DDBJ whole genome shotgun (WGS) entry which is preliminary data.</text>
</comment>
<name>A0A8B3DGD5_VIBHA</name>
<protein>
    <recommendedName>
        <fullName evidence="3">Type VI secretion system (T6SS), amidase effector protein 4</fullName>
    </recommendedName>
</protein>
<dbReference type="InterPro" id="IPR025562">
    <property type="entry name" value="Tae4"/>
</dbReference>
<organism evidence="1 2">
    <name type="scientific">Vibrio harveyi</name>
    <name type="common">Beneckea harveyi</name>
    <dbReference type="NCBI Taxonomy" id="669"/>
    <lineage>
        <taxon>Bacteria</taxon>
        <taxon>Pseudomonadati</taxon>
        <taxon>Pseudomonadota</taxon>
        <taxon>Gammaproteobacteria</taxon>
        <taxon>Vibrionales</taxon>
        <taxon>Vibrionaceae</taxon>
        <taxon>Vibrio</taxon>
    </lineage>
</organism>
<evidence type="ECO:0000313" key="1">
    <source>
        <dbReference type="EMBL" id="RIW02227.1"/>
    </source>
</evidence>
<gene>
    <name evidence="1" type="ORF">DS957_025590</name>
</gene>
<dbReference type="AlphaFoldDB" id="A0A8B3DGD5"/>
<evidence type="ECO:0008006" key="3">
    <source>
        <dbReference type="Google" id="ProtNLM"/>
    </source>
</evidence>
<dbReference type="Pfam" id="PF14113">
    <property type="entry name" value="Tae4"/>
    <property type="match status" value="1"/>
</dbReference>
<dbReference type="Gene3D" id="4.10.280.80">
    <property type="match status" value="1"/>
</dbReference>
<dbReference type="EMBL" id="QOUW02000183">
    <property type="protein sequence ID" value="RIW02227.1"/>
    <property type="molecule type" value="Genomic_DNA"/>
</dbReference>